<reference evidence="1" key="1">
    <citation type="submission" date="2021-03" db="EMBL/GenBank/DDBJ databases">
        <authorList>
            <consortium name="DOE Joint Genome Institute"/>
            <person name="Ahrendt S."/>
            <person name="Looney B.P."/>
            <person name="Miyauchi S."/>
            <person name="Morin E."/>
            <person name="Drula E."/>
            <person name="Courty P.E."/>
            <person name="Chicoki N."/>
            <person name="Fauchery L."/>
            <person name="Kohler A."/>
            <person name="Kuo A."/>
            <person name="Labutti K."/>
            <person name="Pangilinan J."/>
            <person name="Lipzen A."/>
            <person name="Riley R."/>
            <person name="Andreopoulos W."/>
            <person name="He G."/>
            <person name="Johnson J."/>
            <person name="Barry K.W."/>
            <person name="Grigoriev I.V."/>
            <person name="Nagy L."/>
            <person name="Hibbett D."/>
            <person name="Henrissat B."/>
            <person name="Matheny P.B."/>
            <person name="Labbe J."/>
            <person name="Martin F."/>
        </authorList>
    </citation>
    <scope>NUCLEOTIDE SEQUENCE</scope>
    <source>
        <strain evidence="1">HHB10654</strain>
    </source>
</reference>
<dbReference type="Proteomes" id="UP000814140">
    <property type="component" value="Unassembled WGS sequence"/>
</dbReference>
<accession>A0ACB8T673</accession>
<keyword evidence="2" id="KW-1185">Reference proteome</keyword>
<gene>
    <name evidence="1" type="ORF">BV25DRAFT_401395</name>
</gene>
<proteinExistence type="predicted"/>
<name>A0ACB8T673_9AGAM</name>
<sequence>MAPTSLCTTRSRPPCSLNVDISTSFIASLKTAPDPTAKTRIPYAFETRPPQEPLLFPLRIHRFRKRQYLPDGPLSASPIDGPPPAVTPTLALHAPTLAPAPPNSTSNPPLSPLPQLSRVHPGADGALIATAVLLGVVILLFLVRFLLLKTYGRLATTVPSVVRKHFGTTAKVEQGLGFVMVDYEDSTWGTPPKKAEGHEDVEADARRDGDVSTKSVQPVQSDISARVRSWRHTMPTQPCASPTPIEDSSINNTMGRRQRSSSTPAFTMRRDYSTNTELYTISEGDEQDVSDVPMDTLSSSTGESEELVYSQEAADIAHALGLALQQYSSSISTLDSAPPRMRNRRGSLAVSAEDTVAAALALRAGMESVSVRARAPGRPRKASDASSLSAGAQEDGEEFSSAGSLSSSATSVGAAEEDEDEETVTFEVRRIEARSMEFQRGIVVSIATIADLHKCEDQIPQVVVSASPSFNECDFVDRGSLHACASDFSVSDFPEPPVLLDNVKTLSTSLTHDIEKSLSMALAGDPYFTRRVLSTPSRQVKDSMVHIEIPTIPTLETSEFDVYAL</sequence>
<comment type="caution">
    <text evidence="1">The sequence shown here is derived from an EMBL/GenBank/DDBJ whole genome shotgun (WGS) entry which is preliminary data.</text>
</comment>
<organism evidence="1 2">
    <name type="scientific">Artomyces pyxidatus</name>
    <dbReference type="NCBI Taxonomy" id="48021"/>
    <lineage>
        <taxon>Eukaryota</taxon>
        <taxon>Fungi</taxon>
        <taxon>Dikarya</taxon>
        <taxon>Basidiomycota</taxon>
        <taxon>Agaricomycotina</taxon>
        <taxon>Agaricomycetes</taxon>
        <taxon>Russulales</taxon>
        <taxon>Auriscalpiaceae</taxon>
        <taxon>Artomyces</taxon>
    </lineage>
</organism>
<reference evidence="1" key="2">
    <citation type="journal article" date="2022" name="New Phytol.">
        <title>Evolutionary transition to the ectomycorrhizal habit in the genomes of a hyperdiverse lineage of mushroom-forming fungi.</title>
        <authorList>
            <person name="Looney B."/>
            <person name="Miyauchi S."/>
            <person name="Morin E."/>
            <person name="Drula E."/>
            <person name="Courty P.E."/>
            <person name="Kohler A."/>
            <person name="Kuo A."/>
            <person name="LaButti K."/>
            <person name="Pangilinan J."/>
            <person name="Lipzen A."/>
            <person name="Riley R."/>
            <person name="Andreopoulos W."/>
            <person name="He G."/>
            <person name="Johnson J."/>
            <person name="Nolan M."/>
            <person name="Tritt A."/>
            <person name="Barry K.W."/>
            <person name="Grigoriev I.V."/>
            <person name="Nagy L.G."/>
            <person name="Hibbett D."/>
            <person name="Henrissat B."/>
            <person name="Matheny P.B."/>
            <person name="Labbe J."/>
            <person name="Martin F.M."/>
        </authorList>
    </citation>
    <scope>NUCLEOTIDE SEQUENCE</scope>
    <source>
        <strain evidence="1">HHB10654</strain>
    </source>
</reference>
<protein>
    <submittedName>
        <fullName evidence="1">Uncharacterized protein</fullName>
    </submittedName>
</protein>
<evidence type="ECO:0000313" key="1">
    <source>
        <dbReference type="EMBL" id="KAI0063641.1"/>
    </source>
</evidence>
<dbReference type="EMBL" id="MU277202">
    <property type="protein sequence ID" value="KAI0063641.1"/>
    <property type="molecule type" value="Genomic_DNA"/>
</dbReference>
<evidence type="ECO:0000313" key="2">
    <source>
        <dbReference type="Proteomes" id="UP000814140"/>
    </source>
</evidence>